<gene>
    <name evidence="1" type="ORF">EFS38_16605</name>
</gene>
<dbReference type="EMBL" id="RJLS01000023">
    <property type="protein sequence ID" value="RNM21091.1"/>
    <property type="molecule type" value="Genomic_DNA"/>
</dbReference>
<sequence length="137" mass="15374">MGCVMLYSKSANSFFCSVDSNIPEDAVEINEELYIKLLSGEHAGKVLTSDGNGYPVLIERIITHDQQMNIAESQREYLAMMANTHINHQQWPSKLSLGRLSDGDKQKFNLWLDYVDTVNLIDTSTAPDINWPTPPAT</sequence>
<accession>A0ABX9WQ91</accession>
<proteinExistence type="predicted"/>
<keyword evidence="2" id="KW-1185">Reference proteome</keyword>
<protein>
    <submittedName>
        <fullName evidence="1">Phage tail protein</fullName>
    </submittedName>
</protein>
<dbReference type="PANTHER" id="PTHR34413">
    <property type="entry name" value="PROPHAGE TAIL FIBER ASSEMBLY PROTEIN HOMOLOG TFAE-RELATED-RELATED"/>
    <property type="match status" value="1"/>
</dbReference>
<dbReference type="InterPro" id="IPR051220">
    <property type="entry name" value="TFA_Chaperone"/>
</dbReference>
<evidence type="ECO:0000313" key="2">
    <source>
        <dbReference type="Proteomes" id="UP000271870"/>
    </source>
</evidence>
<dbReference type="PANTHER" id="PTHR34413:SF1">
    <property type="entry name" value="CYTOPLASMIC PROTEIN"/>
    <property type="match status" value="1"/>
</dbReference>
<comment type="caution">
    <text evidence="1">The sequence shown here is derived from an EMBL/GenBank/DDBJ whole genome shotgun (WGS) entry which is preliminary data.</text>
</comment>
<name>A0ABX9WQ91_9GAMM</name>
<organism evidence="1 2">
    <name type="scientific">Dickeya undicola</name>
    <dbReference type="NCBI Taxonomy" id="1577887"/>
    <lineage>
        <taxon>Bacteria</taxon>
        <taxon>Pseudomonadati</taxon>
        <taxon>Pseudomonadota</taxon>
        <taxon>Gammaproteobacteria</taxon>
        <taxon>Enterobacterales</taxon>
        <taxon>Pectobacteriaceae</taxon>
        <taxon>Dickeya</taxon>
    </lineage>
</organism>
<dbReference type="Proteomes" id="UP000271870">
    <property type="component" value="Unassembled WGS sequence"/>
</dbReference>
<dbReference type="InterPro" id="IPR003458">
    <property type="entry name" value="Phage_T4_Gp38_tail_assem"/>
</dbReference>
<evidence type="ECO:0000313" key="1">
    <source>
        <dbReference type="EMBL" id="RNM21091.1"/>
    </source>
</evidence>
<reference evidence="1 2" key="1">
    <citation type="submission" date="2018-11" db="EMBL/GenBank/DDBJ databases">
        <title>Characterization of surface water Dickeya isolates.</title>
        <authorList>
            <person name="Van Gijsegem F."/>
            <person name="Pedron J."/>
        </authorList>
    </citation>
    <scope>NUCLEOTIDE SEQUENCE [LARGE SCALE GENOMIC DNA]</scope>
    <source>
        <strain evidence="1 2">FVG10-MFV-A16</strain>
    </source>
</reference>
<dbReference type="Pfam" id="PF02413">
    <property type="entry name" value="Caudo_TAP"/>
    <property type="match status" value="1"/>
</dbReference>